<dbReference type="InterPro" id="IPR004307">
    <property type="entry name" value="TspO_MBR"/>
</dbReference>
<evidence type="ECO:0000313" key="8">
    <source>
        <dbReference type="Proteomes" id="UP000605148"/>
    </source>
</evidence>
<keyword evidence="3 6" id="KW-0812">Transmembrane</keyword>
<organism evidence="7 8">
    <name type="scientific">Roseibium aquae</name>
    <dbReference type="NCBI Taxonomy" id="1323746"/>
    <lineage>
        <taxon>Bacteria</taxon>
        <taxon>Pseudomonadati</taxon>
        <taxon>Pseudomonadota</taxon>
        <taxon>Alphaproteobacteria</taxon>
        <taxon>Hyphomicrobiales</taxon>
        <taxon>Stappiaceae</taxon>
        <taxon>Roseibium</taxon>
    </lineage>
</organism>
<sequence>MLSAIVIAVMVFATATTGGIFKPGDWYLSLRKPIWTPPSWAFPVVWTILYCMIGYSGWLVWQQQGLGIAMAVWTLQLVLNAAWSWIFFGLKRMDIAFIDVCFMWAAIVVYIIAAWPVSPTASLLFVPYLVWTTIAATLNRVVWQMNLDQARGPATG</sequence>
<proteinExistence type="inferred from homology"/>
<dbReference type="Pfam" id="PF03073">
    <property type="entry name" value="TspO_MBR"/>
    <property type="match status" value="1"/>
</dbReference>
<dbReference type="PANTHER" id="PTHR10057">
    <property type="entry name" value="PERIPHERAL-TYPE BENZODIAZEPINE RECEPTOR"/>
    <property type="match status" value="1"/>
</dbReference>
<dbReference type="PIRSF" id="PIRSF005859">
    <property type="entry name" value="PBR"/>
    <property type="match status" value="1"/>
</dbReference>
<comment type="similarity">
    <text evidence="2">Belongs to the TspO/BZRP family.</text>
</comment>
<dbReference type="Proteomes" id="UP000605148">
    <property type="component" value="Unassembled WGS sequence"/>
</dbReference>
<keyword evidence="5 6" id="KW-0472">Membrane</keyword>
<dbReference type="RefSeq" id="WP_150493572.1">
    <property type="nucleotide sequence ID" value="NZ_BMFA01000001.1"/>
</dbReference>
<feature type="transmembrane region" description="Helical" evidence="6">
    <location>
        <begin position="95"/>
        <end position="115"/>
    </location>
</feature>
<feature type="transmembrane region" description="Helical" evidence="6">
    <location>
        <begin position="40"/>
        <end position="61"/>
    </location>
</feature>
<dbReference type="PANTHER" id="PTHR10057:SF0">
    <property type="entry name" value="TRANSLOCATOR PROTEIN"/>
    <property type="match status" value="1"/>
</dbReference>
<feature type="transmembrane region" description="Helical" evidence="6">
    <location>
        <begin position="121"/>
        <end position="142"/>
    </location>
</feature>
<evidence type="ECO:0000256" key="2">
    <source>
        <dbReference type="ARBA" id="ARBA00007524"/>
    </source>
</evidence>
<dbReference type="EMBL" id="BMFA01000001">
    <property type="protein sequence ID" value="GGB33633.1"/>
    <property type="molecule type" value="Genomic_DNA"/>
</dbReference>
<dbReference type="Gene3D" id="1.20.1260.100">
    <property type="entry name" value="TspO/MBR protein"/>
    <property type="match status" value="1"/>
</dbReference>
<name>A0A916T883_9HYPH</name>
<evidence type="ECO:0000256" key="3">
    <source>
        <dbReference type="ARBA" id="ARBA00022692"/>
    </source>
</evidence>
<evidence type="ECO:0000256" key="5">
    <source>
        <dbReference type="ARBA" id="ARBA00023136"/>
    </source>
</evidence>
<reference evidence="7" key="1">
    <citation type="journal article" date="2014" name="Int. J. Syst. Evol. Microbiol.">
        <title>Complete genome sequence of Corynebacterium casei LMG S-19264T (=DSM 44701T), isolated from a smear-ripened cheese.</title>
        <authorList>
            <consortium name="US DOE Joint Genome Institute (JGI-PGF)"/>
            <person name="Walter F."/>
            <person name="Albersmeier A."/>
            <person name="Kalinowski J."/>
            <person name="Ruckert C."/>
        </authorList>
    </citation>
    <scope>NUCLEOTIDE SEQUENCE</scope>
    <source>
        <strain evidence="7">CGMCC 1.12426</strain>
    </source>
</reference>
<protein>
    <submittedName>
        <fullName evidence="7">Sensory protein TspO</fullName>
    </submittedName>
</protein>
<evidence type="ECO:0000256" key="4">
    <source>
        <dbReference type="ARBA" id="ARBA00022989"/>
    </source>
</evidence>
<gene>
    <name evidence="7" type="ORF">GCM10011316_02150</name>
</gene>
<dbReference type="FunFam" id="1.20.1260.100:FF:000001">
    <property type="entry name" value="translocator protein 2"/>
    <property type="match status" value="1"/>
</dbReference>
<evidence type="ECO:0000313" key="7">
    <source>
        <dbReference type="EMBL" id="GGB33633.1"/>
    </source>
</evidence>
<feature type="transmembrane region" description="Helical" evidence="6">
    <location>
        <begin position="67"/>
        <end position="88"/>
    </location>
</feature>
<evidence type="ECO:0000256" key="1">
    <source>
        <dbReference type="ARBA" id="ARBA00004141"/>
    </source>
</evidence>
<evidence type="ECO:0000256" key="6">
    <source>
        <dbReference type="SAM" id="Phobius"/>
    </source>
</evidence>
<comment type="caution">
    <text evidence="7">The sequence shown here is derived from an EMBL/GenBank/DDBJ whole genome shotgun (WGS) entry which is preliminary data.</text>
</comment>
<dbReference type="OrthoDB" id="9795496at2"/>
<keyword evidence="8" id="KW-1185">Reference proteome</keyword>
<dbReference type="GO" id="GO:0016020">
    <property type="term" value="C:membrane"/>
    <property type="evidence" value="ECO:0007669"/>
    <property type="project" value="UniProtKB-SubCell"/>
</dbReference>
<dbReference type="GO" id="GO:0033013">
    <property type="term" value="P:tetrapyrrole metabolic process"/>
    <property type="evidence" value="ECO:0007669"/>
    <property type="project" value="UniProtKB-ARBA"/>
</dbReference>
<keyword evidence="4 6" id="KW-1133">Transmembrane helix</keyword>
<dbReference type="CDD" id="cd15904">
    <property type="entry name" value="TSPO_MBR"/>
    <property type="match status" value="1"/>
</dbReference>
<dbReference type="InterPro" id="IPR038330">
    <property type="entry name" value="TspO/MBR-related_sf"/>
</dbReference>
<reference evidence="7" key="2">
    <citation type="submission" date="2020-09" db="EMBL/GenBank/DDBJ databases">
        <authorList>
            <person name="Sun Q."/>
            <person name="Zhou Y."/>
        </authorList>
    </citation>
    <scope>NUCLEOTIDE SEQUENCE</scope>
    <source>
        <strain evidence="7">CGMCC 1.12426</strain>
    </source>
</reference>
<dbReference type="AlphaFoldDB" id="A0A916T883"/>
<comment type="subcellular location">
    <subcellularLocation>
        <location evidence="1">Membrane</location>
        <topology evidence="1">Multi-pass membrane protein</topology>
    </subcellularLocation>
</comment>
<accession>A0A916T883</accession>
<feature type="transmembrane region" description="Helical" evidence="6">
    <location>
        <begin position="6"/>
        <end position="28"/>
    </location>
</feature>